<evidence type="ECO:0008006" key="3">
    <source>
        <dbReference type="Google" id="ProtNLM"/>
    </source>
</evidence>
<proteinExistence type="predicted"/>
<keyword evidence="2" id="KW-1185">Reference proteome</keyword>
<name>A0AAU9M629_9ASTR</name>
<organism evidence="1 2">
    <name type="scientific">Lactuca virosa</name>
    <dbReference type="NCBI Taxonomy" id="75947"/>
    <lineage>
        <taxon>Eukaryota</taxon>
        <taxon>Viridiplantae</taxon>
        <taxon>Streptophyta</taxon>
        <taxon>Embryophyta</taxon>
        <taxon>Tracheophyta</taxon>
        <taxon>Spermatophyta</taxon>
        <taxon>Magnoliopsida</taxon>
        <taxon>eudicotyledons</taxon>
        <taxon>Gunneridae</taxon>
        <taxon>Pentapetalae</taxon>
        <taxon>asterids</taxon>
        <taxon>campanulids</taxon>
        <taxon>Asterales</taxon>
        <taxon>Asteraceae</taxon>
        <taxon>Cichorioideae</taxon>
        <taxon>Cichorieae</taxon>
        <taxon>Lactucinae</taxon>
        <taxon>Lactuca</taxon>
    </lineage>
</organism>
<accession>A0AAU9M629</accession>
<comment type="caution">
    <text evidence="1">The sequence shown here is derived from an EMBL/GenBank/DDBJ whole genome shotgun (WGS) entry which is preliminary data.</text>
</comment>
<evidence type="ECO:0000313" key="1">
    <source>
        <dbReference type="EMBL" id="CAH1417450.1"/>
    </source>
</evidence>
<dbReference type="Proteomes" id="UP001157418">
    <property type="component" value="Unassembled WGS sequence"/>
</dbReference>
<dbReference type="AlphaFoldDB" id="A0AAU9M629"/>
<gene>
    <name evidence="1" type="ORF">LVIROSA_LOCUS5129</name>
</gene>
<sequence>MGAWRRGVVVGRSSGGRRKKKPVMVVFKINDNRKSMERKLRQLQRIIPGGGVEGIDMETLFQRIAAHISLLESRVDLLRSICSLFSPP</sequence>
<evidence type="ECO:0000313" key="2">
    <source>
        <dbReference type="Proteomes" id="UP001157418"/>
    </source>
</evidence>
<protein>
    <recommendedName>
        <fullName evidence="3">BHLH domain-containing protein</fullName>
    </recommendedName>
</protein>
<dbReference type="EMBL" id="CAKMRJ010000058">
    <property type="protein sequence ID" value="CAH1417450.1"/>
    <property type="molecule type" value="Genomic_DNA"/>
</dbReference>
<reference evidence="1 2" key="1">
    <citation type="submission" date="2022-01" db="EMBL/GenBank/DDBJ databases">
        <authorList>
            <person name="Xiong W."/>
            <person name="Schranz E."/>
        </authorList>
    </citation>
    <scope>NUCLEOTIDE SEQUENCE [LARGE SCALE GENOMIC DNA]</scope>
</reference>